<feature type="region of interest" description="Disordered" evidence="1">
    <location>
        <begin position="119"/>
        <end position="251"/>
    </location>
</feature>
<feature type="compositionally biased region" description="Acidic residues" evidence="1">
    <location>
        <begin position="203"/>
        <end position="213"/>
    </location>
</feature>
<sequence>MASVSSASSPSYFSTPSTASSYQSLHTFPSRRPPKKMSITQTYYLAQTARNKLAQEASRADHHLRLLVGHANLLDSLVVELANAERERERETWFNQTVSSVSNAPSDEPRHIQWAETIVEQPEEEYESDSDSEESDDYDCDDADLPVRVPPIVRRAPSPVAIITEQETYDDSDSDLEDVDTEDFERLTLTRSPSRQSPPELLQDSDDDSEEDLMPPSPPQPSFNLFSEKEQVNSPDMIYPKSPSLSDSEHSSLFEQGYYVSARDSGPMIQAF</sequence>
<dbReference type="EMBL" id="NPHW01003782">
    <property type="protein sequence ID" value="OXV08969.1"/>
    <property type="molecule type" value="Genomic_DNA"/>
</dbReference>
<feature type="compositionally biased region" description="Acidic residues" evidence="1">
    <location>
        <begin position="121"/>
        <end position="144"/>
    </location>
</feature>
<feature type="compositionally biased region" description="Low complexity" evidence="1">
    <location>
        <begin position="146"/>
        <end position="160"/>
    </location>
</feature>
<comment type="caution">
    <text evidence="2">The sequence shown here is derived from an EMBL/GenBank/DDBJ whole genome shotgun (WGS) entry which is preliminary data.</text>
</comment>
<gene>
    <name evidence="2" type="ORF">Egran_03262</name>
</gene>
<dbReference type="InterPro" id="IPR037738">
    <property type="entry name" value="Ecm13-like"/>
</dbReference>
<protein>
    <submittedName>
        <fullName evidence="2">Uncharacterized protein</fullName>
    </submittedName>
</protein>
<feature type="compositionally biased region" description="Low complexity" evidence="1">
    <location>
        <begin position="1"/>
        <end position="22"/>
    </location>
</feature>
<name>A0A232LXU3_9EURO</name>
<dbReference type="OrthoDB" id="5431245at2759"/>
<proteinExistence type="predicted"/>
<evidence type="ECO:0000256" key="1">
    <source>
        <dbReference type="SAM" id="MobiDB-lite"/>
    </source>
</evidence>
<dbReference type="Proteomes" id="UP000243515">
    <property type="component" value="Unassembled WGS sequence"/>
</dbReference>
<reference evidence="2 3" key="1">
    <citation type="journal article" date="2015" name="Environ. Microbiol.">
        <title>Metagenome sequence of Elaphomyces granulatus from sporocarp tissue reveals Ascomycota ectomycorrhizal fingerprints of genome expansion and a Proteobacteria-rich microbiome.</title>
        <authorList>
            <person name="Quandt C.A."/>
            <person name="Kohler A."/>
            <person name="Hesse C.N."/>
            <person name="Sharpton T.J."/>
            <person name="Martin F."/>
            <person name="Spatafora J.W."/>
        </authorList>
    </citation>
    <scope>NUCLEOTIDE SEQUENCE [LARGE SCALE GENOMIC DNA]</scope>
    <source>
        <strain evidence="2 3">OSC145934</strain>
    </source>
</reference>
<evidence type="ECO:0000313" key="3">
    <source>
        <dbReference type="Proteomes" id="UP000243515"/>
    </source>
</evidence>
<dbReference type="PANTHER" id="PTHR36826:SF1">
    <property type="entry name" value="PROTEIN ECM13"/>
    <property type="match status" value="1"/>
</dbReference>
<feature type="region of interest" description="Disordered" evidence="1">
    <location>
        <begin position="1"/>
        <end position="34"/>
    </location>
</feature>
<dbReference type="AlphaFoldDB" id="A0A232LXU3"/>
<feature type="compositionally biased region" description="Acidic residues" evidence="1">
    <location>
        <begin position="167"/>
        <end position="183"/>
    </location>
</feature>
<keyword evidence="3" id="KW-1185">Reference proteome</keyword>
<accession>A0A232LXU3</accession>
<dbReference type="PANTHER" id="PTHR36826">
    <property type="entry name" value="PROTEIN ECM13"/>
    <property type="match status" value="1"/>
</dbReference>
<evidence type="ECO:0000313" key="2">
    <source>
        <dbReference type="EMBL" id="OXV08969.1"/>
    </source>
</evidence>
<organism evidence="2 3">
    <name type="scientific">Elaphomyces granulatus</name>
    <dbReference type="NCBI Taxonomy" id="519963"/>
    <lineage>
        <taxon>Eukaryota</taxon>
        <taxon>Fungi</taxon>
        <taxon>Dikarya</taxon>
        <taxon>Ascomycota</taxon>
        <taxon>Pezizomycotina</taxon>
        <taxon>Eurotiomycetes</taxon>
        <taxon>Eurotiomycetidae</taxon>
        <taxon>Eurotiales</taxon>
        <taxon>Elaphomycetaceae</taxon>
        <taxon>Elaphomyces</taxon>
    </lineage>
</organism>